<evidence type="ECO:0000313" key="2">
    <source>
        <dbReference type="Proteomes" id="UP000887574"/>
    </source>
</evidence>
<proteinExistence type="predicted"/>
<keyword evidence="2" id="KW-1185">Reference proteome</keyword>
<name>A0A915DJS0_9BILA</name>
<protein>
    <submittedName>
        <fullName evidence="3">Uncharacterized protein</fullName>
    </submittedName>
</protein>
<dbReference type="AlphaFoldDB" id="A0A915DJS0"/>
<dbReference type="Proteomes" id="UP000887574">
    <property type="component" value="Unplaced"/>
</dbReference>
<organism evidence="2 3">
    <name type="scientific">Ditylenchus dipsaci</name>
    <dbReference type="NCBI Taxonomy" id="166011"/>
    <lineage>
        <taxon>Eukaryota</taxon>
        <taxon>Metazoa</taxon>
        <taxon>Ecdysozoa</taxon>
        <taxon>Nematoda</taxon>
        <taxon>Chromadorea</taxon>
        <taxon>Rhabditida</taxon>
        <taxon>Tylenchina</taxon>
        <taxon>Tylenchomorpha</taxon>
        <taxon>Sphaerularioidea</taxon>
        <taxon>Anguinidae</taxon>
        <taxon>Anguininae</taxon>
        <taxon>Ditylenchus</taxon>
    </lineage>
</organism>
<feature type="compositionally biased region" description="Polar residues" evidence="1">
    <location>
        <begin position="52"/>
        <end position="63"/>
    </location>
</feature>
<evidence type="ECO:0000256" key="1">
    <source>
        <dbReference type="SAM" id="MobiDB-lite"/>
    </source>
</evidence>
<sequence>MNLQIETSSVIWGHKANRCPSRRPVQNFQYRDYMPDRRMSNHSRPIPGNFFGSHNQIQNSSDLYNPGQRAGDYTFQLAHQKTIPVINPVDVKTVDRPPDRNDFSDP</sequence>
<feature type="region of interest" description="Disordered" evidence="1">
    <location>
        <begin position="36"/>
        <end position="69"/>
    </location>
</feature>
<accession>A0A915DJS0</accession>
<dbReference type="WBParaSite" id="jg20176">
    <property type="protein sequence ID" value="jg20176"/>
    <property type="gene ID" value="jg20176"/>
</dbReference>
<reference evidence="3" key="1">
    <citation type="submission" date="2022-11" db="UniProtKB">
        <authorList>
            <consortium name="WormBaseParasite"/>
        </authorList>
    </citation>
    <scope>IDENTIFICATION</scope>
</reference>
<evidence type="ECO:0000313" key="3">
    <source>
        <dbReference type="WBParaSite" id="jg20176"/>
    </source>
</evidence>